<evidence type="ECO:0000313" key="5">
    <source>
        <dbReference type="Proteomes" id="UP001190700"/>
    </source>
</evidence>
<keyword evidence="5" id="KW-1185">Reference proteome</keyword>
<evidence type="ECO:0000256" key="2">
    <source>
        <dbReference type="ARBA" id="ARBA00023002"/>
    </source>
</evidence>
<feature type="non-terminal residue" evidence="4">
    <location>
        <position position="106"/>
    </location>
</feature>
<feature type="domain" description="Acyl-CoA dehydrogenase/oxidase C-terminal" evidence="3">
    <location>
        <begin position="23"/>
        <end position="95"/>
    </location>
</feature>
<dbReference type="InterPro" id="IPR050741">
    <property type="entry name" value="Acyl-CoA_dehydrogenase"/>
</dbReference>
<dbReference type="Proteomes" id="UP001190700">
    <property type="component" value="Unassembled WGS sequence"/>
</dbReference>
<keyword evidence="1" id="KW-0285">Flavoprotein</keyword>
<dbReference type="InterPro" id="IPR036250">
    <property type="entry name" value="AcylCo_DH-like_C"/>
</dbReference>
<dbReference type="Pfam" id="PF00441">
    <property type="entry name" value="Acyl-CoA_dh_1"/>
    <property type="match status" value="1"/>
</dbReference>
<dbReference type="Gene3D" id="1.20.140.10">
    <property type="entry name" value="Butyryl-CoA Dehydrogenase, subunit A, domain 3"/>
    <property type="match status" value="1"/>
</dbReference>
<dbReference type="PANTHER" id="PTHR48083:SF13">
    <property type="entry name" value="ACYL-COA DEHYDROGENASE FAMILY MEMBER 11"/>
    <property type="match status" value="1"/>
</dbReference>
<organism evidence="4 5">
    <name type="scientific">Cymbomonas tetramitiformis</name>
    <dbReference type="NCBI Taxonomy" id="36881"/>
    <lineage>
        <taxon>Eukaryota</taxon>
        <taxon>Viridiplantae</taxon>
        <taxon>Chlorophyta</taxon>
        <taxon>Pyramimonadophyceae</taxon>
        <taxon>Pyramimonadales</taxon>
        <taxon>Pyramimonadaceae</taxon>
        <taxon>Cymbomonas</taxon>
    </lineage>
</organism>
<name>A0AAE0F789_9CHLO</name>
<dbReference type="AlphaFoldDB" id="A0AAE0F789"/>
<comment type="caution">
    <text evidence="4">The sequence shown here is derived from an EMBL/GenBank/DDBJ whole genome shotgun (WGS) entry which is preliminary data.</text>
</comment>
<sequence>MRSTCGAPAEHLRSTCGGRDGGAARLRALGPGRLHHCMRSVGMAERAMEMMCERMRTRKTFGKPIAQHGALAEKLAECRLAVEQARLLARLLARSLLPRGGAGLPR</sequence>
<dbReference type="InterPro" id="IPR009075">
    <property type="entry name" value="AcylCo_DH/oxidase_C"/>
</dbReference>
<gene>
    <name evidence="4" type="ORF">CYMTET_36174</name>
</gene>
<evidence type="ECO:0000313" key="4">
    <source>
        <dbReference type="EMBL" id="KAK3254616.1"/>
    </source>
</evidence>
<proteinExistence type="predicted"/>
<dbReference type="PANTHER" id="PTHR48083">
    <property type="entry name" value="MEDIUM-CHAIN SPECIFIC ACYL-COA DEHYDROGENASE, MITOCHONDRIAL-RELATED"/>
    <property type="match status" value="1"/>
</dbReference>
<dbReference type="SUPFAM" id="SSF47203">
    <property type="entry name" value="Acyl-CoA dehydrogenase C-terminal domain-like"/>
    <property type="match status" value="1"/>
</dbReference>
<evidence type="ECO:0000256" key="1">
    <source>
        <dbReference type="ARBA" id="ARBA00022630"/>
    </source>
</evidence>
<dbReference type="EMBL" id="LGRX02023364">
    <property type="protein sequence ID" value="KAK3254616.1"/>
    <property type="molecule type" value="Genomic_DNA"/>
</dbReference>
<reference evidence="4 5" key="1">
    <citation type="journal article" date="2015" name="Genome Biol. Evol.">
        <title>Comparative Genomics of a Bacterivorous Green Alga Reveals Evolutionary Causalities and Consequences of Phago-Mixotrophic Mode of Nutrition.</title>
        <authorList>
            <person name="Burns J.A."/>
            <person name="Paasch A."/>
            <person name="Narechania A."/>
            <person name="Kim E."/>
        </authorList>
    </citation>
    <scope>NUCLEOTIDE SEQUENCE [LARGE SCALE GENOMIC DNA]</scope>
    <source>
        <strain evidence="4 5">PLY_AMNH</strain>
    </source>
</reference>
<dbReference type="GO" id="GO:0003995">
    <property type="term" value="F:acyl-CoA dehydrogenase activity"/>
    <property type="evidence" value="ECO:0007669"/>
    <property type="project" value="TreeGrafter"/>
</dbReference>
<evidence type="ECO:0000259" key="3">
    <source>
        <dbReference type="Pfam" id="PF00441"/>
    </source>
</evidence>
<accession>A0AAE0F789</accession>
<dbReference type="GO" id="GO:0005737">
    <property type="term" value="C:cytoplasm"/>
    <property type="evidence" value="ECO:0007669"/>
    <property type="project" value="TreeGrafter"/>
</dbReference>
<protein>
    <recommendedName>
        <fullName evidence="3">Acyl-CoA dehydrogenase/oxidase C-terminal domain-containing protein</fullName>
    </recommendedName>
</protein>
<keyword evidence="2" id="KW-0560">Oxidoreductase</keyword>
<dbReference type="GO" id="GO:0033539">
    <property type="term" value="P:fatty acid beta-oxidation using acyl-CoA dehydrogenase"/>
    <property type="evidence" value="ECO:0007669"/>
    <property type="project" value="TreeGrafter"/>
</dbReference>